<protein>
    <recommendedName>
        <fullName evidence="2">DUF6533 domain-containing protein</fullName>
    </recommendedName>
</protein>
<feature type="transmembrane region" description="Helical" evidence="1">
    <location>
        <begin position="174"/>
        <end position="199"/>
    </location>
</feature>
<dbReference type="Pfam" id="PF20151">
    <property type="entry name" value="DUF6533"/>
    <property type="match status" value="1"/>
</dbReference>
<organism evidence="3 4">
    <name type="scientific">Mycena chlorophos</name>
    <name type="common">Agaric fungus</name>
    <name type="synonym">Agaricus chlorophos</name>
    <dbReference type="NCBI Taxonomy" id="658473"/>
    <lineage>
        <taxon>Eukaryota</taxon>
        <taxon>Fungi</taxon>
        <taxon>Dikarya</taxon>
        <taxon>Basidiomycota</taxon>
        <taxon>Agaricomycotina</taxon>
        <taxon>Agaricomycetes</taxon>
        <taxon>Agaricomycetidae</taxon>
        <taxon>Agaricales</taxon>
        <taxon>Marasmiineae</taxon>
        <taxon>Mycenaceae</taxon>
        <taxon>Mycena</taxon>
    </lineage>
</organism>
<feature type="transmembrane region" description="Helical" evidence="1">
    <location>
        <begin position="131"/>
        <end position="154"/>
    </location>
</feature>
<evidence type="ECO:0000313" key="4">
    <source>
        <dbReference type="Proteomes" id="UP000815677"/>
    </source>
</evidence>
<dbReference type="InterPro" id="IPR045340">
    <property type="entry name" value="DUF6533"/>
</dbReference>
<accession>A0ABQ0KZN8</accession>
<evidence type="ECO:0000313" key="3">
    <source>
        <dbReference type="EMBL" id="GAT43732.1"/>
    </source>
</evidence>
<dbReference type="EMBL" id="DF839234">
    <property type="protein sequence ID" value="GAT43732.1"/>
    <property type="molecule type" value="Genomic_DNA"/>
</dbReference>
<dbReference type="Proteomes" id="UP000815677">
    <property type="component" value="Unassembled WGS sequence"/>
</dbReference>
<sequence>MSAPVAAQLGPTELAAVLEHVLEGRFFALASLVVFVYDCLITFDEEVRHFWSGRWTISRVLFLLNRYFTLGLLTFRILVDFAPNMFPSEVCDIALRVNFPLNMAAMAVIQGILVLRLWYLFQKSRVARYTMLLVFIWCTIGSFVILGVQFGQLHSRLVVMPKHNLSFCADPPPSSFWVVFVPAFFMHGVLSVFMVIRLVHNIRALKQLTLWKRIIRDGGFLYMVIFFSVSFSISAAIVGVSPSVGVVAMFSNFMLALLSACLSRVILHLSELSQAYAVDPTTKAPALLLHTAMVDRVVWEHKMGCLVFMPSVHIDEDVLDEKEYGLYSEDSSF</sequence>
<keyword evidence="1" id="KW-1133">Transmembrane helix</keyword>
<evidence type="ECO:0000259" key="2">
    <source>
        <dbReference type="Pfam" id="PF20151"/>
    </source>
</evidence>
<reference evidence="3" key="1">
    <citation type="submission" date="2014-09" db="EMBL/GenBank/DDBJ databases">
        <title>Genome sequence of the luminous mushroom Mycena chlorophos for searching fungal bioluminescence genes.</title>
        <authorList>
            <person name="Tanaka Y."/>
            <person name="Kasuga D."/>
            <person name="Oba Y."/>
            <person name="Hase S."/>
            <person name="Sato K."/>
            <person name="Oba Y."/>
            <person name="Sakakibara Y."/>
        </authorList>
    </citation>
    <scope>NUCLEOTIDE SEQUENCE</scope>
</reference>
<gene>
    <name evidence="3" type="ORF">MCHLO_01400</name>
</gene>
<feature type="transmembrane region" description="Helical" evidence="1">
    <location>
        <begin position="220"/>
        <end position="240"/>
    </location>
</feature>
<name>A0ABQ0KZN8_MYCCL</name>
<feature type="transmembrane region" description="Helical" evidence="1">
    <location>
        <begin position="246"/>
        <end position="267"/>
    </location>
</feature>
<feature type="transmembrane region" description="Helical" evidence="1">
    <location>
        <begin position="55"/>
        <end position="79"/>
    </location>
</feature>
<feature type="transmembrane region" description="Helical" evidence="1">
    <location>
        <begin position="99"/>
        <end position="119"/>
    </location>
</feature>
<proteinExistence type="predicted"/>
<feature type="transmembrane region" description="Helical" evidence="1">
    <location>
        <begin position="26"/>
        <end position="43"/>
    </location>
</feature>
<keyword evidence="4" id="KW-1185">Reference proteome</keyword>
<keyword evidence="1" id="KW-0812">Transmembrane</keyword>
<evidence type="ECO:0000256" key="1">
    <source>
        <dbReference type="SAM" id="Phobius"/>
    </source>
</evidence>
<feature type="domain" description="DUF6533" evidence="2">
    <location>
        <begin position="27"/>
        <end position="70"/>
    </location>
</feature>
<keyword evidence="1" id="KW-0472">Membrane</keyword>